<evidence type="ECO:0000256" key="3">
    <source>
        <dbReference type="ARBA" id="ARBA00022692"/>
    </source>
</evidence>
<dbReference type="Ensembl" id="ENSGWIT00000020583.1">
    <property type="protein sequence ID" value="ENSGWIP00000018689.1"/>
    <property type="gene ID" value="ENSGWIG00000010300.1"/>
</dbReference>
<feature type="domain" description="TNFR-Cys" evidence="17">
    <location>
        <begin position="63"/>
        <end position="103"/>
    </location>
</feature>
<dbReference type="GO" id="GO:0051094">
    <property type="term" value="P:positive regulation of developmental process"/>
    <property type="evidence" value="ECO:0007669"/>
    <property type="project" value="UniProtKB-ARBA"/>
</dbReference>
<evidence type="ECO:0000256" key="6">
    <source>
        <dbReference type="ARBA" id="ARBA00022859"/>
    </source>
</evidence>
<evidence type="ECO:0000256" key="5">
    <source>
        <dbReference type="ARBA" id="ARBA00022737"/>
    </source>
</evidence>
<dbReference type="Proteomes" id="UP000694680">
    <property type="component" value="Chromosome 7"/>
</dbReference>
<keyword evidence="7 16" id="KW-1133">Transmembrane helix</keyword>
<dbReference type="GO" id="GO:0002376">
    <property type="term" value="P:immune system process"/>
    <property type="evidence" value="ECO:0007669"/>
    <property type="project" value="UniProtKB-KW"/>
</dbReference>
<keyword evidence="10" id="KW-0675">Receptor</keyword>
<organism evidence="18 19">
    <name type="scientific">Gouania willdenowi</name>
    <name type="common">Blunt-snouted clingfish</name>
    <name type="synonym">Lepadogaster willdenowi</name>
    <dbReference type="NCBI Taxonomy" id="441366"/>
    <lineage>
        <taxon>Eukaryota</taxon>
        <taxon>Metazoa</taxon>
        <taxon>Chordata</taxon>
        <taxon>Craniata</taxon>
        <taxon>Vertebrata</taxon>
        <taxon>Euteleostomi</taxon>
        <taxon>Actinopterygii</taxon>
        <taxon>Neopterygii</taxon>
        <taxon>Teleostei</taxon>
        <taxon>Neoteleostei</taxon>
        <taxon>Acanthomorphata</taxon>
        <taxon>Ovalentaria</taxon>
        <taxon>Blenniimorphae</taxon>
        <taxon>Blenniiformes</taxon>
        <taxon>Gobiesocoidei</taxon>
        <taxon>Gobiesocidae</taxon>
        <taxon>Gobiesocinae</taxon>
        <taxon>Gouania</taxon>
    </lineage>
</organism>
<keyword evidence="3 16" id="KW-0812">Transmembrane</keyword>
<evidence type="ECO:0000313" key="18">
    <source>
        <dbReference type="Ensembl" id="ENSGWIP00000018689.1"/>
    </source>
</evidence>
<dbReference type="GO" id="GO:0023035">
    <property type="term" value="P:CD40 signaling pathway"/>
    <property type="evidence" value="ECO:0007669"/>
    <property type="project" value="UniProtKB-ARBA"/>
</dbReference>
<accession>A0A8C5EC35</accession>
<feature type="disulfide bond" evidence="15">
    <location>
        <begin position="106"/>
        <end position="121"/>
    </location>
</feature>
<proteinExistence type="predicted"/>
<dbReference type="PANTHER" id="PTHR46838">
    <property type="entry name" value="TUMOR NECROSIS FACTOR RECEPTOR SUPERFAMILY MEMBER 14"/>
    <property type="match status" value="1"/>
</dbReference>
<reference evidence="18" key="1">
    <citation type="submission" date="2020-06" db="EMBL/GenBank/DDBJ databases">
        <authorList>
            <consortium name="Wellcome Sanger Institute Data Sharing"/>
        </authorList>
    </citation>
    <scope>NUCLEOTIDE SEQUENCE [LARGE SCALE GENOMIC DNA]</scope>
</reference>
<comment type="function">
    <text evidence="14">Receptor for TNFSF5/CD40LG. Transduces TRAF6- and MAP3K8-mediated signals that activate ERK in macrophages and B cells, leading to induction of immunoglobulin secretion.</text>
</comment>
<dbReference type="PROSITE" id="PS00652">
    <property type="entry name" value="TNFR_NGFR_1"/>
    <property type="match status" value="1"/>
</dbReference>
<evidence type="ECO:0000256" key="15">
    <source>
        <dbReference type="PROSITE-ProRule" id="PRU00206"/>
    </source>
</evidence>
<evidence type="ECO:0000256" key="10">
    <source>
        <dbReference type="ARBA" id="ARBA00023170"/>
    </source>
</evidence>
<dbReference type="GO" id="GO:0002720">
    <property type="term" value="P:positive regulation of cytokine production involved in immune response"/>
    <property type="evidence" value="ECO:0007669"/>
    <property type="project" value="TreeGrafter"/>
</dbReference>
<dbReference type="InterPro" id="IPR001368">
    <property type="entry name" value="TNFR/NGFR_Cys_rich_reg"/>
</dbReference>
<evidence type="ECO:0000256" key="12">
    <source>
        <dbReference type="ARBA" id="ARBA00031089"/>
    </source>
</evidence>
<feature type="repeat" description="TNFR-Cys" evidence="15">
    <location>
        <begin position="63"/>
        <end position="103"/>
    </location>
</feature>
<dbReference type="PANTHER" id="PTHR46838:SF1">
    <property type="entry name" value="TUMOR NECROSIS FACTOR RECEPTOR SUPERFAMILY MEMBER 14"/>
    <property type="match status" value="1"/>
</dbReference>
<evidence type="ECO:0000256" key="4">
    <source>
        <dbReference type="ARBA" id="ARBA00022729"/>
    </source>
</evidence>
<comment type="caution">
    <text evidence="15">Lacks conserved residue(s) required for the propagation of feature annotation.</text>
</comment>
<feature type="disulfide bond" evidence="15">
    <location>
        <begin position="82"/>
        <end position="95"/>
    </location>
</feature>
<reference evidence="18" key="3">
    <citation type="submission" date="2025-09" db="UniProtKB">
        <authorList>
            <consortium name="Ensembl"/>
        </authorList>
    </citation>
    <scope>IDENTIFICATION</scope>
</reference>
<keyword evidence="11" id="KW-0325">Glycoprotein</keyword>
<dbReference type="PROSITE" id="PS50050">
    <property type="entry name" value="TNFR_NGFR_2"/>
    <property type="match status" value="2"/>
</dbReference>
<keyword evidence="8 16" id="KW-0472">Membrane</keyword>
<dbReference type="Pfam" id="PF00020">
    <property type="entry name" value="TNFR_c6"/>
    <property type="match status" value="2"/>
</dbReference>
<dbReference type="GO" id="GO:0050829">
    <property type="term" value="P:defense response to Gram-negative bacterium"/>
    <property type="evidence" value="ECO:0007669"/>
    <property type="project" value="TreeGrafter"/>
</dbReference>
<evidence type="ECO:0000256" key="13">
    <source>
        <dbReference type="ARBA" id="ARBA00032719"/>
    </source>
</evidence>
<dbReference type="GO" id="GO:0046642">
    <property type="term" value="P:negative regulation of alpha-beta T cell proliferation"/>
    <property type="evidence" value="ECO:0007669"/>
    <property type="project" value="TreeGrafter"/>
</dbReference>
<evidence type="ECO:0000313" key="19">
    <source>
        <dbReference type="Proteomes" id="UP000694680"/>
    </source>
</evidence>
<keyword evidence="6" id="KW-0391">Immunity</keyword>
<name>A0A8C5EC35_GOUWI</name>
<evidence type="ECO:0000259" key="17">
    <source>
        <dbReference type="PROSITE" id="PS50050"/>
    </source>
</evidence>
<evidence type="ECO:0000256" key="11">
    <source>
        <dbReference type="ARBA" id="ARBA00023180"/>
    </source>
</evidence>
<keyword evidence="19" id="KW-1185">Reference proteome</keyword>
<dbReference type="GO" id="GO:0009897">
    <property type="term" value="C:external side of plasma membrane"/>
    <property type="evidence" value="ECO:0007669"/>
    <property type="project" value="TreeGrafter"/>
</dbReference>
<evidence type="ECO:0000256" key="8">
    <source>
        <dbReference type="ARBA" id="ARBA00023136"/>
    </source>
</evidence>
<keyword evidence="4" id="KW-0732">Signal</keyword>
<evidence type="ECO:0000256" key="9">
    <source>
        <dbReference type="ARBA" id="ARBA00023157"/>
    </source>
</evidence>
<dbReference type="Gene3D" id="2.10.50.10">
    <property type="entry name" value="Tumor Necrosis Factor Receptor, subunit A, domain 2"/>
    <property type="match status" value="4"/>
</dbReference>
<reference evidence="18" key="2">
    <citation type="submission" date="2025-08" db="UniProtKB">
        <authorList>
            <consortium name="Ensembl"/>
        </authorList>
    </citation>
    <scope>IDENTIFICATION</scope>
</reference>
<protein>
    <recommendedName>
        <fullName evidence="2">Tumor necrosis factor receptor superfamily member 5</fullName>
    </recommendedName>
    <alternativeName>
        <fullName evidence="12">B-cell surface antigen CD40</fullName>
    </alternativeName>
    <alternativeName>
        <fullName evidence="13">CD40L receptor</fullName>
    </alternativeName>
</protein>
<keyword evidence="5" id="KW-0677">Repeat</keyword>
<dbReference type="AlphaFoldDB" id="A0A8C5EC35"/>
<dbReference type="GO" id="GO:0045935">
    <property type="term" value="P:positive regulation of nucleobase-containing compound metabolic process"/>
    <property type="evidence" value="ECO:0007669"/>
    <property type="project" value="UniProtKB-ARBA"/>
</dbReference>
<comment type="subcellular location">
    <subcellularLocation>
        <location evidence="1">Membrane</location>
        <topology evidence="1">Single-pass type I membrane protein</topology>
    </subcellularLocation>
</comment>
<dbReference type="CDD" id="cd00185">
    <property type="entry name" value="TNFRSF"/>
    <property type="match status" value="1"/>
</dbReference>
<evidence type="ECO:0000256" key="1">
    <source>
        <dbReference type="ARBA" id="ARBA00004479"/>
    </source>
</evidence>
<evidence type="ECO:0000256" key="16">
    <source>
        <dbReference type="SAM" id="Phobius"/>
    </source>
</evidence>
<dbReference type="FunFam" id="2.10.50.10:FF:000041">
    <property type="entry name" value="Tumor necrosis factor receptor superfamily member 5"/>
    <property type="match status" value="1"/>
</dbReference>
<evidence type="ECO:0000256" key="7">
    <source>
        <dbReference type="ARBA" id="ARBA00022989"/>
    </source>
</evidence>
<keyword evidence="9 15" id="KW-1015">Disulfide bond</keyword>
<feature type="domain" description="TNFR-Cys" evidence="17">
    <location>
        <begin position="105"/>
        <end position="147"/>
    </location>
</feature>
<dbReference type="GO" id="GO:0050830">
    <property type="term" value="P:defense response to Gram-positive bacterium"/>
    <property type="evidence" value="ECO:0007669"/>
    <property type="project" value="TreeGrafter"/>
</dbReference>
<dbReference type="GO" id="GO:0006874">
    <property type="term" value="P:intracellular calcium ion homeostasis"/>
    <property type="evidence" value="ECO:0007669"/>
    <property type="project" value="UniProtKB-ARBA"/>
</dbReference>
<feature type="repeat" description="TNFR-Cys" evidence="15">
    <location>
        <begin position="105"/>
        <end position="147"/>
    </location>
</feature>
<evidence type="ECO:0000256" key="14">
    <source>
        <dbReference type="ARBA" id="ARBA00045871"/>
    </source>
</evidence>
<evidence type="ECO:0000256" key="2">
    <source>
        <dbReference type="ARBA" id="ARBA00015766"/>
    </source>
</evidence>
<dbReference type="SMART" id="SM00208">
    <property type="entry name" value="TNFR"/>
    <property type="match status" value="3"/>
</dbReference>
<feature type="disulfide bond" evidence="15">
    <location>
        <begin position="85"/>
        <end position="103"/>
    </location>
</feature>
<dbReference type="SUPFAM" id="SSF57586">
    <property type="entry name" value="TNF receptor-like"/>
    <property type="match status" value="2"/>
</dbReference>
<feature type="transmembrane region" description="Helical" evidence="16">
    <location>
        <begin position="239"/>
        <end position="263"/>
    </location>
</feature>
<dbReference type="GO" id="GO:2000406">
    <property type="term" value="P:positive regulation of T cell migration"/>
    <property type="evidence" value="ECO:0007669"/>
    <property type="project" value="TreeGrafter"/>
</dbReference>
<sequence length="278" mass="30123">DKPTSVPHHYQEPPTSFLDRGSGLRTKRACTAKSDSVCEPMDGFHCIDFTEGSCAAAEKHNSNCQPGYYISHQEYKVDMYCCPKCPAGNRVISDCSESSSTSCLPCVRGTFLPNPSGLKKCFTCKTCDPGSGLRTKRACTAKSDSVCEPMDGFHCIDFTEGSCAAAEKHSSSCQPGYYISHQGNTFKGTECSTCGNGTYSDGSFMSCRPHTKCEDMDLLLVKPGNTSADSECIKPTTNLIITTVVVISMIVLLLGAPLIYYVLRVRGWKCDNAVTQII</sequence>